<evidence type="ECO:0000256" key="8">
    <source>
        <dbReference type="ARBA" id="ARBA00036320"/>
    </source>
</evidence>
<feature type="domain" description="Peptidase S1" evidence="11">
    <location>
        <begin position="30"/>
        <end position="271"/>
    </location>
</feature>
<comment type="catalytic activity">
    <reaction evidence="8">
        <text>Preferential cleavage: Arg-|-Xaa, Lys-|-Xaa.</text>
        <dbReference type="EC" id="3.4.21.4"/>
    </reaction>
</comment>
<dbReference type="GO" id="GO:0006508">
    <property type="term" value="P:proteolysis"/>
    <property type="evidence" value="ECO:0007669"/>
    <property type="project" value="UniProtKB-KW"/>
</dbReference>
<evidence type="ECO:0000256" key="10">
    <source>
        <dbReference type="SAM" id="SignalP"/>
    </source>
</evidence>
<dbReference type="PANTHER" id="PTHR24276">
    <property type="entry name" value="POLYSERASE-RELATED"/>
    <property type="match status" value="1"/>
</dbReference>
<keyword evidence="5" id="KW-0720">Serine protease</keyword>
<dbReference type="EC" id="3.4.21.4" evidence="9"/>
<dbReference type="PROSITE" id="PS50240">
    <property type="entry name" value="TRYPSIN_DOM"/>
    <property type="match status" value="1"/>
</dbReference>
<evidence type="ECO:0000313" key="12">
    <source>
        <dbReference type="EnsemblMetazoa" id="XP_003246951.1"/>
    </source>
</evidence>
<evidence type="ECO:0000256" key="9">
    <source>
        <dbReference type="ARBA" id="ARBA00038868"/>
    </source>
</evidence>
<proteinExistence type="inferred from homology"/>
<keyword evidence="6" id="KW-0865">Zymogen</keyword>
<dbReference type="RefSeq" id="XP_003246951.1">
    <property type="nucleotide sequence ID" value="XM_003246903.2"/>
</dbReference>
<reference evidence="13" key="1">
    <citation type="submission" date="2010-06" db="EMBL/GenBank/DDBJ databases">
        <authorList>
            <person name="Jiang H."/>
            <person name="Abraham K."/>
            <person name="Ali S."/>
            <person name="Alsbrooks S.L."/>
            <person name="Anim B.N."/>
            <person name="Anosike U.S."/>
            <person name="Attaway T."/>
            <person name="Bandaranaike D.P."/>
            <person name="Battles P.K."/>
            <person name="Bell S.N."/>
            <person name="Bell A.V."/>
            <person name="Beltran B."/>
            <person name="Bickham C."/>
            <person name="Bustamante Y."/>
            <person name="Caleb T."/>
            <person name="Canada A."/>
            <person name="Cardenas V."/>
            <person name="Carter K."/>
            <person name="Chacko J."/>
            <person name="Chandrabose M.N."/>
            <person name="Chavez D."/>
            <person name="Chavez A."/>
            <person name="Chen L."/>
            <person name="Chu H.-S."/>
            <person name="Claassen K.J."/>
            <person name="Cockrell R."/>
            <person name="Collins M."/>
            <person name="Cooper J.A."/>
            <person name="Cree A."/>
            <person name="Curry S.M."/>
            <person name="Da Y."/>
            <person name="Dao M.D."/>
            <person name="Das B."/>
            <person name="Davila M.-L."/>
            <person name="Davy-Carroll L."/>
            <person name="Denson S."/>
            <person name="Dinh H."/>
            <person name="Ebong V.E."/>
            <person name="Edwards J.R."/>
            <person name="Egan A."/>
            <person name="El-Daye J."/>
            <person name="Escobedo L."/>
            <person name="Fernandez S."/>
            <person name="Fernando P.R."/>
            <person name="Flagg N."/>
            <person name="Forbes L.D."/>
            <person name="Fowler R.G."/>
            <person name="Fu Q."/>
            <person name="Gabisi R.A."/>
            <person name="Ganer J."/>
            <person name="Garbino Pronczuk A."/>
            <person name="Garcia R.M."/>
            <person name="Garner T."/>
            <person name="Garrett T.E."/>
            <person name="Gonzalez D.A."/>
            <person name="Hamid H."/>
            <person name="Hawkins E.S."/>
            <person name="Hirani K."/>
            <person name="Hogues M.E."/>
            <person name="Hollins B."/>
            <person name="Hsiao C.-H."/>
            <person name="Jabil R."/>
            <person name="James M.L."/>
            <person name="Jhangiani S.N."/>
            <person name="Johnson B."/>
            <person name="Johnson Q."/>
            <person name="Joshi V."/>
            <person name="Kalu J.B."/>
            <person name="Kam C."/>
            <person name="Kashfia A."/>
            <person name="Keebler J."/>
            <person name="Kisamo H."/>
            <person name="Kovar C.L."/>
            <person name="Lago L.A."/>
            <person name="Lai C.-Y."/>
            <person name="Laidlaw J."/>
            <person name="Lara F."/>
            <person name="Le T.-K."/>
            <person name="Lee S.L."/>
            <person name="Legall F.H."/>
            <person name="Lemon S.J."/>
            <person name="Lewis L.R."/>
            <person name="Li B."/>
            <person name="Liu Y."/>
            <person name="Liu Y.-S."/>
            <person name="Lopez J."/>
            <person name="Lozado R.J."/>
            <person name="Lu J."/>
            <person name="Madu R.C."/>
            <person name="Maheshwari M."/>
            <person name="Maheshwari R."/>
            <person name="Malloy K."/>
            <person name="Martinez E."/>
            <person name="Mathew T."/>
            <person name="Mercado I.C."/>
            <person name="Mercado C."/>
            <person name="Meyer B."/>
            <person name="Montgomery K."/>
            <person name="Morgan M.B."/>
            <person name="Munidasa M."/>
            <person name="Nazareth L.V."/>
            <person name="Nelson J."/>
            <person name="Ng B.M."/>
            <person name="Nguyen N.B."/>
            <person name="Nguyen P.Q."/>
            <person name="Nguyen T."/>
            <person name="Obregon M."/>
            <person name="Okwuonu G.O."/>
            <person name="Onwere C.G."/>
            <person name="Orozco G."/>
            <person name="Parra A."/>
            <person name="Patel S."/>
            <person name="Patil S."/>
            <person name="Perez A."/>
            <person name="Perez Y."/>
            <person name="Pham C."/>
            <person name="Primus E.L."/>
            <person name="Pu L.-L."/>
            <person name="Puazo M."/>
            <person name="Qin X."/>
            <person name="Quiroz J.B."/>
            <person name="Reese J."/>
            <person name="Richards S."/>
            <person name="Rives C.M."/>
            <person name="Robberts R."/>
            <person name="Ruiz S.J."/>
            <person name="Ruiz M.J."/>
            <person name="Santibanez J."/>
            <person name="Schneider B.W."/>
            <person name="Sisson I."/>
            <person name="Smith M."/>
            <person name="Sodergren E."/>
            <person name="Song X.-Z."/>
            <person name="Song B.B."/>
            <person name="Summersgill H."/>
            <person name="Thelus R."/>
            <person name="Thornton R.D."/>
            <person name="Trejos Z.Y."/>
            <person name="Usmani K."/>
            <person name="Vattathil S."/>
            <person name="Villasana D."/>
            <person name="Walker D.L."/>
            <person name="Wang S."/>
            <person name="Wang K."/>
            <person name="White C.S."/>
            <person name="Williams A.C."/>
            <person name="Williamson J."/>
            <person name="Wilson K."/>
            <person name="Woghiren I.O."/>
            <person name="Woodworth J.R."/>
            <person name="Worley K.C."/>
            <person name="Wright R.A."/>
            <person name="Wu W."/>
            <person name="Young L."/>
            <person name="Zhang L."/>
            <person name="Zhang J."/>
            <person name="Zhu Y."/>
            <person name="Muzny D.M."/>
            <person name="Weinstock G."/>
            <person name="Gibbs R.A."/>
        </authorList>
    </citation>
    <scope>NUCLEOTIDE SEQUENCE [LARGE SCALE GENOMIC DNA]</scope>
    <source>
        <strain evidence="13">LSR1</strain>
    </source>
</reference>
<dbReference type="InterPro" id="IPR050430">
    <property type="entry name" value="Peptidase_S1"/>
</dbReference>
<dbReference type="OrthoDB" id="6609779at2759"/>
<evidence type="ECO:0000256" key="2">
    <source>
        <dbReference type="ARBA" id="ARBA00022670"/>
    </source>
</evidence>
<dbReference type="GO" id="GO:0004252">
    <property type="term" value="F:serine-type endopeptidase activity"/>
    <property type="evidence" value="ECO:0007669"/>
    <property type="project" value="UniProtKB-EC"/>
</dbReference>
<dbReference type="InterPro" id="IPR001314">
    <property type="entry name" value="Peptidase_S1A"/>
</dbReference>
<dbReference type="KEGG" id="api:100574100"/>
<keyword evidence="2" id="KW-0645">Protease</keyword>
<dbReference type="SUPFAM" id="SSF50494">
    <property type="entry name" value="Trypsin-like serine proteases"/>
    <property type="match status" value="1"/>
</dbReference>
<comment type="similarity">
    <text evidence="1">Belongs to the peptidase S1 family.</text>
</comment>
<dbReference type="Pfam" id="PF00089">
    <property type="entry name" value="Trypsin"/>
    <property type="match status" value="1"/>
</dbReference>
<reference evidence="12" key="2">
    <citation type="submission" date="2022-06" db="UniProtKB">
        <authorList>
            <consortium name="EnsemblMetazoa"/>
        </authorList>
    </citation>
    <scope>IDENTIFICATION</scope>
</reference>
<dbReference type="SMART" id="SM00020">
    <property type="entry name" value="Tryp_SPc"/>
    <property type="match status" value="1"/>
</dbReference>
<dbReference type="PRINTS" id="PR00722">
    <property type="entry name" value="CHYMOTRYPSIN"/>
</dbReference>
<keyword evidence="13" id="KW-1185">Reference proteome</keyword>
<evidence type="ECO:0000259" key="11">
    <source>
        <dbReference type="PROSITE" id="PS50240"/>
    </source>
</evidence>
<sequence length="322" mass="36675">MRIALIILLLTIKASTFDLNVTKQIPNGLIYNGEIYNVENYPYVVSVVVWYARYNSPQRTCAGSLIHELLVLTTANCVYKTDGFYYKVYQGSWIHNSLSRWVVKKFIHEDYDPDNNKDFISGDVGILKINKPFPTVKKYINIGGFPDDFAGGNVLDCIVIGFGLINEHTKGTEGFMNHVKVKYGEKACRGYYSKAIRYTWQQYLCTIPGHSATCQGDNGGPMICNGQLYGICSFSLNFNGEKGKPICGSENLQTVHIFVFYFRNWINDIIQSIELEYVTTKKPPDTKKKRPKIKKRKSAGKLIKPHIILYMISALLFYHIVL</sequence>
<evidence type="ECO:0000256" key="4">
    <source>
        <dbReference type="ARBA" id="ARBA00022801"/>
    </source>
</evidence>
<keyword evidence="3" id="KW-0222">Digestion</keyword>
<organism evidence="12 13">
    <name type="scientific">Acyrthosiphon pisum</name>
    <name type="common">Pea aphid</name>
    <dbReference type="NCBI Taxonomy" id="7029"/>
    <lineage>
        <taxon>Eukaryota</taxon>
        <taxon>Metazoa</taxon>
        <taxon>Ecdysozoa</taxon>
        <taxon>Arthropoda</taxon>
        <taxon>Hexapoda</taxon>
        <taxon>Insecta</taxon>
        <taxon>Pterygota</taxon>
        <taxon>Neoptera</taxon>
        <taxon>Paraneoptera</taxon>
        <taxon>Hemiptera</taxon>
        <taxon>Sternorrhyncha</taxon>
        <taxon>Aphidomorpha</taxon>
        <taxon>Aphidoidea</taxon>
        <taxon>Aphididae</taxon>
        <taxon>Macrosiphini</taxon>
        <taxon>Acyrthosiphon</taxon>
    </lineage>
</organism>
<dbReference type="InterPro" id="IPR043504">
    <property type="entry name" value="Peptidase_S1_PA_chymotrypsin"/>
</dbReference>
<dbReference type="InterPro" id="IPR001254">
    <property type="entry name" value="Trypsin_dom"/>
</dbReference>
<name>A0A8R1WAN4_ACYPI</name>
<accession>A0A8R1WAN4</accession>
<keyword evidence="4" id="KW-0378">Hydrolase</keyword>
<keyword evidence="10" id="KW-0732">Signal</keyword>
<dbReference type="Gene3D" id="2.40.10.10">
    <property type="entry name" value="Trypsin-like serine proteases"/>
    <property type="match status" value="1"/>
</dbReference>
<evidence type="ECO:0000313" key="13">
    <source>
        <dbReference type="Proteomes" id="UP000007819"/>
    </source>
</evidence>
<evidence type="ECO:0000256" key="7">
    <source>
        <dbReference type="ARBA" id="ARBA00023157"/>
    </source>
</evidence>
<evidence type="ECO:0000256" key="5">
    <source>
        <dbReference type="ARBA" id="ARBA00022825"/>
    </source>
</evidence>
<dbReference type="GeneID" id="100574100"/>
<dbReference type="Proteomes" id="UP000007819">
    <property type="component" value="Chromosome X"/>
</dbReference>
<dbReference type="PANTHER" id="PTHR24276:SF97">
    <property type="entry name" value="GH13245P2-RELATED"/>
    <property type="match status" value="1"/>
</dbReference>
<feature type="chain" id="PRO_5035896924" description="trypsin" evidence="10">
    <location>
        <begin position="17"/>
        <end position="322"/>
    </location>
</feature>
<dbReference type="EnsemblMetazoa" id="XM_003246903.3">
    <property type="protein sequence ID" value="XP_003246951.1"/>
    <property type="gene ID" value="LOC100574100"/>
</dbReference>
<dbReference type="GO" id="GO:0007586">
    <property type="term" value="P:digestion"/>
    <property type="evidence" value="ECO:0007669"/>
    <property type="project" value="UniProtKB-KW"/>
</dbReference>
<evidence type="ECO:0000256" key="1">
    <source>
        <dbReference type="ARBA" id="ARBA00007664"/>
    </source>
</evidence>
<feature type="signal peptide" evidence="10">
    <location>
        <begin position="1"/>
        <end position="16"/>
    </location>
</feature>
<evidence type="ECO:0000256" key="3">
    <source>
        <dbReference type="ARBA" id="ARBA00022757"/>
    </source>
</evidence>
<evidence type="ECO:0000256" key="6">
    <source>
        <dbReference type="ARBA" id="ARBA00023145"/>
    </source>
</evidence>
<dbReference type="AlphaFoldDB" id="A0A8R1WAN4"/>
<keyword evidence="7" id="KW-1015">Disulfide bond</keyword>
<dbReference type="InterPro" id="IPR009003">
    <property type="entry name" value="Peptidase_S1_PA"/>
</dbReference>
<protein>
    <recommendedName>
        <fullName evidence="9">trypsin</fullName>
        <ecNumber evidence="9">3.4.21.4</ecNumber>
    </recommendedName>
</protein>